<comment type="similarity">
    <text evidence="4">Belongs to the metallo-dependent hydrolases superfamily. MTA/SAH deaminase family.</text>
</comment>
<keyword evidence="7" id="KW-1185">Reference proteome</keyword>
<reference evidence="6" key="1">
    <citation type="submission" date="2009-10" db="EMBL/GenBank/DDBJ databases">
        <title>Complete sequence of Bacillus selenitireducens MLS10.</title>
        <authorList>
            <consortium name="US DOE Joint Genome Institute"/>
            <person name="Lucas S."/>
            <person name="Copeland A."/>
            <person name="Lapidus A."/>
            <person name="Glavina del Rio T."/>
            <person name="Dalin E."/>
            <person name="Tice H."/>
            <person name="Bruce D."/>
            <person name="Goodwin L."/>
            <person name="Pitluck S."/>
            <person name="Sims D."/>
            <person name="Brettin T."/>
            <person name="Detter J.C."/>
            <person name="Han C."/>
            <person name="Larimer F."/>
            <person name="Land M."/>
            <person name="Hauser L."/>
            <person name="Kyrpides N."/>
            <person name="Ovchinnikova G."/>
            <person name="Stolz J."/>
        </authorList>
    </citation>
    <scope>NUCLEOTIDE SEQUENCE [LARGE SCALE GENOMIC DNA]</scope>
    <source>
        <strain evidence="6">MLS10</strain>
    </source>
</reference>
<dbReference type="FunFam" id="3.20.20.140:FF:000014">
    <property type="entry name" value="5-methylthioadenosine/S-adenosylhomocysteine deaminase"/>
    <property type="match status" value="1"/>
</dbReference>
<dbReference type="InterPro" id="IPR011059">
    <property type="entry name" value="Metal-dep_hydrolase_composite"/>
</dbReference>
<dbReference type="GO" id="GO:0090614">
    <property type="term" value="F:5'-methylthioadenosine deaminase activity"/>
    <property type="evidence" value="ECO:0007669"/>
    <property type="project" value="UniProtKB-UniRule"/>
</dbReference>
<evidence type="ECO:0000256" key="1">
    <source>
        <dbReference type="ARBA" id="ARBA00022723"/>
    </source>
</evidence>
<feature type="binding site" evidence="4">
    <location>
        <position position="305"/>
    </location>
    <ligand>
        <name>Zn(2+)</name>
        <dbReference type="ChEBI" id="CHEBI:29105"/>
    </ligand>
</feature>
<organism evidence="6 7">
    <name type="scientific">Bacillus selenitireducens (strain ATCC 700615 / DSM 15326 / MLS10)</name>
    <dbReference type="NCBI Taxonomy" id="439292"/>
    <lineage>
        <taxon>Bacteria</taxon>
        <taxon>Bacillati</taxon>
        <taxon>Bacillota</taxon>
        <taxon>Bacilli</taxon>
        <taxon>Bacillales</taxon>
        <taxon>Bacillaceae</taxon>
        <taxon>Salisediminibacterium</taxon>
    </lineage>
</organism>
<comment type="catalytic activity">
    <reaction evidence="4">
        <text>S-adenosyl-L-homocysteine + H2O + H(+) = S-inosyl-L-homocysteine + NH4(+)</text>
        <dbReference type="Rhea" id="RHEA:20716"/>
        <dbReference type="ChEBI" id="CHEBI:15377"/>
        <dbReference type="ChEBI" id="CHEBI:15378"/>
        <dbReference type="ChEBI" id="CHEBI:28938"/>
        <dbReference type="ChEBI" id="CHEBI:57856"/>
        <dbReference type="ChEBI" id="CHEBI:57985"/>
        <dbReference type="EC" id="3.5.4.28"/>
    </reaction>
</comment>
<feature type="binding site" evidence="4">
    <location>
        <position position="150"/>
    </location>
    <ligand>
        <name>substrate</name>
    </ligand>
</feature>
<gene>
    <name evidence="4" type="primary">mtaD</name>
    <name evidence="6" type="ordered locus">Bsel_2098</name>
</gene>
<name>D6XUW6_BACIE</name>
<dbReference type="GO" id="GO:0046872">
    <property type="term" value="F:metal ion binding"/>
    <property type="evidence" value="ECO:0007669"/>
    <property type="project" value="UniProtKB-KW"/>
</dbReference>
<dbReference type="RefSeq" id="WP_013173024.1">
    <property type="nucleotide sequence ID" value="NC_014219.1"/>
</dbReference>
<feature type="binding site" evidence="4">
    <location>
        <position position="68"/>
    </location>
    <ligand>
        <name>Zn(2+)</name>
        <dbReference type="ChEBI" id="CHEBI:29105"/>
    </ligand>
</feature>
<feature type="binding site" evidence="4">
    <location>
        <position position="97"/>
    </location>
    <ligand>
        <name>substrate</name>
    </ligand>
</feature>
<sequence>MDTLVHNVWIITMDNSEKRIPFHGYLSILDGRIHDIDSGKPDQSLIDEAKEVIDGGGKWLMPGLVNTHGHLGSSLLRGHGDDLKLVTWLKTVMWPNEAKFDHDLVQTAAELAMMEMISSGTTTFLDMYHLAMPELAQMVQEKGLRAVLCRGMIAFGTESEQDEKIREAVSLADSYHNAADGRIRVMMSPHAPYTCPPDFYLKAAEQAMNHQLMLHTHISESPGEVDEHLRKYGMRPVEHMHRLGLLNDEVLLAHAVHLTDEELSMLKETNTAVSHNPMSNLKLGSGIARVPEMNRQGIRVSLGTDSTASNNNLDLFEEMRFAALIHKGVNHNPESTDAYSILRMATVDGASILGYSQTGTIRQGSDADFILINPDQPHLTPWTPERVVSHLVYAAKGSDVTDVWIRGRRQLENGFFLEFDRERILHKSNELVKYFE</sequence>
<feature type="binding site" evidence="4">
    <location>
        <position position="190"/>
    </location>
    <ligand>
        <name>substrate</name>
    </ligand>
</feature>
<dbReference type="PANTHER" id="PTHR43794:SF11">
    <property type="entry name" value="AMIDOHYDROLASE-RELATED DOMAIN-CONTAINING PROTEIN"/>
    <property type="match status" value="1"/>
</dbReference>
<dbReference type="EC" id="3.5.4.28" evidence="4"/>
<feature type="binding site" evidence="4">
    <location>
        <position position="217"/>
    </location>
    <ligand>
        <name>Zn(2+)</name>
        <dbReference type="ChEBI" id="CHEBI:29105"/>
    </ligand>
</feature>
<evidence type="ECO:0000313" key="7">
    <source>
        <dbReference type="Proteomes" id="UP000000271"/>
    </source>
</evidence>
<dbReference type="STRING" id="439292.Bsel_2098"/>
<dbReference type="InterPro" id="IPR023512">
    <property type="entry name" value="Deaminase_MtaD/DadD"/>
</dbReference>
<keyword evidence="3 4" id="KW-0862">Zinc</keyword>
<dbReference type="GO" id="GO:0050270">
    <property type="term" value="F:S-adenosylhomocysteine deaminase activity"/>
    <property type="evidence" value="ECO:0007669"/>
    <property type="project" value="UniProtKB-UniRule"/>
</dbReference>
<keyword evidence="2 4" id="KW-0378">Hydrolase</keyword>
<dbReference type="AlphaFoldDB" id="D6XUW6"/>
<protein>
    <recommendedName>
        <fullName evidence="4">5-methylthioadenosine/S-adenosylhomocysteine deaminase</fullName>
        <shortName evidence="4">MTA/SAH deaminase</shortName>
        <ecNumber evidence="4">3.5.4.28</ecNumber>
        <ecNumber evidence="4">3.5.4.31</ecNumber>
    </recommendedName>
</protein>
<evidence type="ECO:0000256" key="3">
    <source>
        <dbReference type="ARBA" id="ARBA00022833"/>
    </source>
</evidence>
<dbReference type="KEGG" id="bse:Bsel_2098"/>
<evidence type="ECO:0000256" key="4">
    <source>
        <dbReference type="HAMAP-Rule" id="MF_01281"/>
    </source>
</evidence>
<dbReference type="Gene3D" id="2.30.40.10">
    <property type="entry name" value="Urease, subunit C, domain 1"/>
    <property type="match status" value="1"/>
</dbReference>
<dbReference type="Proteomes" id="UP000000271">
    <property type="component" value="Chromosome"/>
</dbReference>
<dbReference type="Gene3D" id="3.20.20.140">
    <property type="entry name" value="Metal-dependent hydrolases"/>
    <property type="match status" value="1"/>
</dbReference>
<dbReference type="InterPro" id="IPR006680">
    <property type="entry name" value="Amidohydro-rel"/>
</dbReference>
<proteinExistence type="inferred from homology"/>
<dbReference type="HAMAP" id="MF_01281">
    <property type="entry name" value="MTA_SAH_deamin"/>
    <property type="match status" value="1"/>
</dbReference>
<accession>D6XUW6</accession>
<dbReference type="InterPro" id="IPR050287">
    <property type="entry name" value="MTA/SAH_deaminase"/>
</dbReference>
<dbReference type="HOGENOM" id="CLU_012358_2_0_9"/>
<dbReference type="eggNOG" id="COG0402">
    <property type="taxonomic scope" value="Bacteria"/>
</dbReference>
<dbReference type="Pfam" id="PF01979">
    <property type="entry name" value="Amidohydro_1"/>
    <property type="match status" value="1"/>
</dbReference>
<comment type="function">
    <text evidence="4">Catalyzes the deamination of 5-methylthioadenosine and S-adenosyl-L-homocysteine into 5-methylthioinosine and S-inosyl-L-homocysteine, respectively. Is also able to deaminate adenosine.</text>
</comment>
<feature type="binding site" evidence="4">
    <location>
        <position position="305"/>
    </location>
    <ligand>
        <name>substrate</name>
    </ligand>
</feature>
<feature type="binding site" evidence="4">
    <location>
        <position position="220"/>
    </location>
    <ligand>
        <name>substrate</name>
    </ligand>
</feature>
<dbReference type="PANTHER" id="PTHR43794">
    <property type="entry name" value="AMINOHYDROLASE SSNA-RELATED"/>
    <property type="match status" value="1"/>
</dbReference>
<feature type="binding site" evidence="4">
    <location>
        <position position="70"/>
    </location>
    <ligand>
        <name>Zn(2+)</name>
        <dbReference type="ChEBI" id="CHEBI:29105"/>
    </ligand>
</feature>
<dbReference type="EC" id="3.5.4.31" evidence="4"/>
<keyword evidence="1 4" id="KW-0479">Metal-binding</keyword>
<evidence type="ECO:0000256" key="2">
    <source>
        <dbReference type="ARBA" id="ARBA00022801"/>
    </source>
</evidence>
<comment type="catalytic activity">
    <reaction evidence="4">
        <text>S-methyl-5'-thioadenosine + H2O + H(+) = S-methyl-5'-thioinosine + NH4(+)</text>
        <dbReference type="Rhea" id="RHEA:25025"/>
        <dbReference type="ChEBI" id="CHEBI:15377"/>
        <dbReference type="ChEBI" id="CHEBI:15378"/>
        <dbReference type="ChEBI" id="CHEBI:17509"/>
        <dbReference type="ChEBI" id="CHEBI:28938"/>
        <dbReference type="ChEBI" id="CHEBI:48595"/>
        <dbReference type="EC" id="3.5.4.31"/>
    </reaction>
</comment>
<dbReference type="EMBL" id="CP001791">
    <property type="protein sequence ID" value="ADH99602.1"/>
    <property type="molecule type" value="Genomic_DNA"/>
</dbReference>
<dbReference type="SUPFAM" id="SSF51338">
    <property type="entry name" value="Composite domain of metallo-dependent hydrolases"/>
    <property type="match status" value="1"/>
</dbReference>
<dbReference type="SUPFAM" id="SSF51556">
    <property type="entry name" value="Metallo-dependent hydrolases"/>
    <property type="match status" value="1"/>
</dbReference>
<comment type="caution">
    <text evidence="4">Lacks conserved residue(s) required for the propagation of feature annotation.</text>
</comment>
<comment type="cofactor">
    <cofactor evidence="4">
        <name>Zn(2+)</name>
        <dbReference type="ChEBI" id="CHEBI:29105"/>
    </cofactor>
    <text evidence="4">Binds 1 zinc ion per subunit.</text>
</comment>
<evidence type="ECO:0000313" key="6">
    <source>
        <dbReference type="EMBL" id="ADH99602.1"/>
    </source>
</evidence>
<evidence type="ECO:0000259" key="5">
    <source>
        <dbReference type="Pfam" id="PF01979"/>
    </source>
</evidence>
<dbReference type="CDD" id="cd01298">
    <property type="entry name" value="ATZ_TRZ_like"/>
    <property type="match status" value="1"/>
</dbReference>
<dbReference type="OrthoDB" id="9807210at2"/>
<feature type="domain" description="Amidohydrolase-related" evidence="5">
    <location>
        <begin position="60"/>
        <end position="408"/>
    </location>
</feature>
<dbReference type="InterPro" id="IPR032466">
    <property type="entry name" value="Metal_Hydrolase"/>
</dbReference>